<evidence type="ECO:0000313" key="1">
    <source>
        <dbReference type="EMBL" id="GIY34091.1"/>
    </source>
</evidence>
<proteinExistence type="predicted"/>
<dbReference type="EMBL" id="BPLR01009722">
    <property type="protein sequence ID" value="GIY34091.1"/>
    <property type="molecule type" value="Genomic_DNA"/>
</dbReference>
<organism evidence="1 2">
    <name type="scientific">Caerostris extrusa</name>
    <name type="common">Bark spider</name>
    <name type="synonym">Caerostris bankana</name>
    <dbReference type="NCBI Taxonomy" id="172846"/>
    <lineage>
        <taxon>Eukaryota</taxon>
        <taxon>Metazoa</taxon>
        <taxon>Ecdysozoa</taxon>
        <taxon>Arthropoda</taxon>
        <taxon>Chelicerata</taxon>
        <taxon>Arachnida</taxon>
        <taxon>Araneae</taxon>
        <taxon>Araneomorphae</taxon>
        <taxon>Entelegynae</taxon>
        <taxon>Araneoidea</taxon>
        <taxon>Araneidae</taxon>
        <taxon>Caerostris</taxon>
    </lineage>
</organism>
<reference evidence="1 2" key="1">
    <citation type="submission" date="2021-06" db="EMBL/GenBank/DDBJ databases">
        <title>Caerostris extrusa draft genome.</title>
        <authorList>
            <person name="Kono N."/>
            <person name="Arakawa K."/>
        </authorList>
    </citation>
    <scope>NUCLEOTIDE SEQUENCE [LARGE SCALE GENOMIC DNA]</scope>
</reference>
<gene>
    <name evidence="1" type="ORF">CEXT_435251</name>
</gene>
<sequence>MHMPSYKFDYHVFSEAAKTRQSTSRWKILVILSVLYCTHELIHVTPPIYFISSLGAYFRDSHRRRCGKIHSSGNVCHGDLKSGNVSGFVFLDGLRPREYVEQVVPEVLLAPSEVGGAFEIELDLLGQLIVLG</sequence>
<comment type="caution">
    <text evidence="1">The sequence shown here is derived from an EMBL/GenBank/DDBJ whole genome shotgun (WGS) entry which is preliminary data.</text>
</comment>
<accession>A0AAV4SML6</accession>
<evidence type="ECO:0008006" key="3">
    <source>
        <dbReference type="Google" id="ProtNLM"/>
    </source>
</evidence>
<name>A0AAV4SML6_CAEEX</name>
<protein>
    <recommendedName>
        <fullName evidence="3">Protein kinase domain-containing protein</fullName>
    </recommendedName>
</protein>
<dbReference type="Proteomes" id="UP001054945">
    <property type="component" value="Unassembled WGS sequence"/>
</dbReference>
<keyword evidence="2" id="KW-1185">Reference proteome</keyword>
<dbReference type="AlphaFoldDB" id="A0AAV4SML6"/>
<evidence type="ECO:0000313" key="2">
    <source>
        <dbReference type="Proteomes" id="UP001054945"/>
    </source>
</evidence>